<dbReference type="EMBL" id="AOIA01000034">
    <property type="protein sequence ID" value="ELY64064.1"/>
    <property type="molecule type" value="Genomic_DNA"/>
</dbReference>
<dbReference type="RefSeq" id="WP_008421385.1">
    <property type="nucleotide sequence ID" value="NZ_AOIA01000034.1"/>
</dbReference>
<dbReference type="Pfam" id="PF24113">
    <property type="entry name" value="DUF7387"/>
    <property type="match status" value="1"/>
</dbReference>
<protein>
    <recommendedName>
        <fullName evidence="3">HicB family protein</fullName>
    </recommendedName>
</protein>
<comment type="caution">
    <text evidence="1">The sequence shown here is derived from an EMBL/GenBank/DDBJ whole genome shotgun (WGS) entry which is preliminary data.</text>
</comment>
<evidence type="ECO:0008006" key="3">
    <source>
        <dbReference type="Google" id="ProtNLM"/>
    </source>
</evidence>
<dbReference type="AlphaFoldDB" id="L9XQI9"/>
<dbReference type="OrthoDB" id="201961at2157"/>
<dbReference type="STRING" id="1227498.C492_06072"/>
<dbReference type="InterPro" id="IPR055811">
    <property type="entry name" value="DUF7387"/>
</dbReference>
<reference evidence="1 2" key="1">
    <citation type="journal article" date="2014" name="PLoS Genet.">
        <title>Phylogenetically driven sequencing of extremely halophilic archaea reveals strategies for static and dynamic osmo-response.</title>
        <authorList>
            <person name="Becker E.A."/>
            <person name="Seitzer P.M."/>
            <person name="Tritt A."/>
            <person name="Larsen D."/>
            <person name="Krusor M."/>
            <person name="Yao A.I."/>
            <person name="Wu D."/>
            <person name="Madern D."/>
            <person name="Eisen J.A."/>
            <person name="Darling A.E."/>
            <person name="Facciotti M.T."/>
        </authorList>
    </citation>
    <scope>NUCLEOTIDE SEQUENCE [LARGE SCALE GENOMIC DNA]</scope>
    <source>
        <strain evidence="1 2">DSM 18795</strain>
    </source>
</reference>
<dbReference type="Gene3D" id="3.30.160.250">
    <property type="match status" value="1"/>
</dbReference>
<keyword evidence="2" id="KW-1185">Reference proteome</keyword>
<dbReference type="Proteomes" id="UP000011531">
    <property type="component" value="Unassembled WGS sequence"/>
</dbReference>
<gene>
    <name evidence="1" type="ORF">C492_06072</name>
</gene>
<evidence type="ECO:0000313" key="2">
    <source>
        <dbReference type="Proteomes" id="UP000011531"/>
    </source>
</evidence>
<accession>L9XQI9</accession>
<proteinExistence type="predicted"/>
<evidence type="ECO:0000313" key="1">
    <source>
        <dbReference type="EMBL" id="ELY64064.1"/>
    </source>
</evidence>
<organism evidence="1 2">
    <name type="scientific">Natronococcus jeotgali DSM 18795</name>
    <dbReference type="NCBI Taxonomy" id="1227498"/>
    <lineage>
        <taxon>Archaea</taxon>
        <taxon>Methanobacteriati</taxon>
        <taxon>Methanobacteriota</taxon>
        <taxon>Stenosarchaea group</taxon>
        <taxon>Halobacteria</taxon>
        <taxon>Halobacteriales</taxon>
        <taxon>Natrialbaceae</taxon>
        <taxon>Natronococcus</taxon>
    </lineage>
</organism>
<name>L9XQI9_9EURY</name>
<dbReference type="SUPFAM" id="SSF143100">
    <property type="entry name" value="TTHA1013/TTHA0281-like"/>
    <property type="match status" value="1"/>
</dbReference>
<sequence>MPTNPHIDADEYPALADADVTVRAEDGFYIADDEETGVSSQGPTEEEAIANLADAVATYADGQSDDTGDDWL</sequence>
<dbReference type="InterPro" id="IPR035069">
    <property type="entry name" value="TTHA1013/TTHA0281-like"/>
</dbReference>